<name>A0A377FSB8_9BACL</name>
<evidence type="ECO:0000313" key="2">
    <source>
        <dbReference type="EMBL" id="STO07699.1"/>
    </source>
</evidence>
<organism evidence="2 3">
    <name type="scientific">Exiguobacterium aurantiacum</name>
    <dbReference type="NCBI Taxonomy" id="33987"/>
    <lineage>
        <taxon>Bacteria</taxon>
        <taxon>Bacillati</taxon>
        <taxon>Bacillota</taxon>
        <taxon>Bacilli</taxon>
        <taxon>Bacillales</taxon>
        <taxon>Bacillales Family XII. Incertae Sedis</taxon>
        <taxon>Exiguobacterium</taxon>
    </lineage>
</organism>
<accession>A0A377FSB8</accession>
<sequence length="110" mass="12878">MTKWTREQLNPDMKHPLEQLVGVIGMLAILRYGYLFIDTDKTRSEILIWLVIGFAVIYVVEQALKKAARYLPIVRKRFLIPIYVILLVLFLASFRVPRETVETVRQFLGI</sequence>
<feature type="transmembrane region" description="Helical" evidence="1">
    <location>
        <begin position="76"/>
        <end position="96"/>
    </location>
</feature>
<dbReference type="Proteomes" id="UP000254060">
    <property type="component" value="Unassembled WGS sequence"/>
</dbReference>
<dbReference type="OrthoDB" id="2353587at2"/>
<dbReference type="RefSeq" id="WP_029334688.1">
    <property type="nucleotide sequence ID" value="NZ_UGGP01000001.1"/>
</dbReference>
<keyword evidence="1" id="KW-1133">Transmembrane helix</keyword>
<reference evidence="2 3" key="1">
    <citation type="submission" date="2018-06" db="EMBL/GenBank/DDBJ databases">
        <authorList>
            <consortium name="Pathogen Informatics"/>
            <person name="Doyle S."/>
        </authorList>
    </citation>
    <scope>NUCLEOTIDE SEQUENCE [LARGE SCALE GENOMIC DNA]</scope>
    <source>
        <strain evidence="2 3">NCTC13163</strain>
    </source>
</reference>
<feature type="transmembrane region" description="Helical" evidence="1">
    <location>
        <begin position="20"/>
        <end position="37"/>
    </location>
</feature>
<dbReference type="STRING" id="1397694.GCA_000702585_01562"/>
<keyword evidence="1" id="KW-0812">Transmembrane</keyword>
<proteinExistence type="predicted"/>
<dbReference type="EMBL" id="UGGP01000001">
    <property type="protein sequence ID" value="STO07699.1"/>
    <property type="molecule type" value="Genomic_DNA"/>
</dbReference>
<evidence type="ECO:0000256" key="1">
    <source>
        <dbReference type="SAM" id="Phobius"/>
    </source>
</evidence>
<dbReference type="AlphaFoldDB" id="A0A377FSB8"/>
<feature type="transmembrane region" description="Helical" evidence="1">
    <location>
        <begin position="46"/>
        <end position="64"/>
    </location>
</feature>
<keyword evidence="1" id="KW-0472">Membrane</keyword>
<evidence type="ECO:0000313" key="3">
    <source>
        <dbReference type="Proteomes" id="UP000254060"/>
    </source>
</evidence>
<protein>
    <submittedName>
        <fullName evidence="2">Uncharacterized protein</fullName>
    </submittedName>
</protein>
<gene>
    <name evidence="2" type="ORF">NCTC13163_01053</name>
</gene>